<proteinExistence type="predicted"/>
<gene>
    <name evidence="1" type="ORF">RHMOL_Rhmol07G0037000</name>
</gene>
<keyword evidence="2" id="KW-1185">Reference proteome</keyword>
<dbReference type="EMBL" id="CM046394">
    <property type="protein sequence ID" value="KAI8545412.1"/>
    <property type="molecule type" value="Genomic_DNA"/>
</dbReference>
<evidence type="ECO:0000313" key="2">
    <source>
        <dbReference type="Proteomes" id="UP001062846"/>
    </source>
</evidence>
<accession>A0ACC0MY37</accession>
<sequence>MASSIHHIYSTLFAFVTFFSFIITCSMAQGGTTVATWYGPPNGAGTDGGNCGYGPAVEYSPFYKYISAGGSSLFKNGEGCGACYKVRCTSNPACSGNPITVTITDFCPGNCGAYQFDLSGTAFGALALPGKADQLRSAGQIQIQYERSFCYYKGYTIVFKVDSGSNPFYFATEIEYEDGDGDLSKVELQQAGSNYFAPMQLVFGATWKLQSNTGSPLKGPFSIRLTTLSSGKSLTAYNVIPADWRPGQTFRSNVNF</sequence>
<name>A0ACC0MY37_RHOML</name>
<reference evidence="1" key="1">
    <citation type="submission" date="2022-02" db="EMBL/GenBank/DDBJ databases">
        <title>Plant Genome Project.</title>
        <authorList>
            <person name="Zhang R.-G."/>
        </authorList>
    </citation>
    <scope>NUCLEOTIDE SEQUENCE</scope>
    <source>
        <strain evidence="1">AT1</strain>
    </source>
</reference>
<evidence type="ECO:0000313" key="1">
    <source>
        <dbReference type="EMBL" id="KAI8545412.1"/>
    </source>
</evidence>
<protein>
    <submittedName>
        <fullName evidence="1">Uncharacterized protein</fullName>
    </submittedName>
</protein>
<dbReference type="Proteomes" id="UP001062846">
    <property type="component" value="Chromosome 7"/>
</dbReference>
<comment type="caution">
    <text evidence="1">The sequence shown here is derived from an EMBL/GenBank/DDBJ whole genome shotgun (WGS) entry which is preliminary data.</text>
</comment>
<organism evidence="1 2">
    <name type="scientific">Rhododendron molle</name>
    <name type="common">Chinese azalea</name>
    <name type="synonym">Azalea mollis</name>
    <dbReference type="NCBI Taxonomy" id="49168"/>
    <lineage>
        <taxon>Eukaryota</taxon>
        <taxon>Viridiplantae</taxon>
        <taxon>Streptophyta</taxon>
        <taxon>Embryophyta</taxon>
        <taxon>Tracheophyta</taxon>
        <taxon>Spermatophyta</taxon>
        <taxon>Magnoliopsida</taxon>
        <taxon>eudicotyledons</taxon>
        <taxon>Gunneridae</taxon>
        <taxon>Pentapetalae</taxon>
        <taxon>asterids</taxon>
        <taxon>Ericales</taxon>
        <taxon>Ericaceae</taxon>
        <taxon>Ericoideae</taxon>
        <taxon>Rhodoreae</taxon>
        <taxon>Rhododendron</taxon>
    </lineage>
</organism>